<keyword evidence="1" id="KW-0812">Transmembrane</keyword>
<keyword evidence="1" id="KW-0472">Membrane</keyword>
<feature type="transmembrane region" description="Helical" evidence="1">
    <location>
        <begin position="21"/>
        <end position="38"/>
    </location>
</feature>
<name>A0A3S4XXI4_SERFO</name>
<dbReference type="Proteomes" id="UP000270487">
    <property type="component" value="Chromosome"/>
</dbReference>
<keyword evidence="1" id="KW-1133">Transmembrane helix</keyword>
<evidence type="ECO:0000313" key="3">
    <source>
        <dbReference type="Proteomes" id="UP000270487"/>
    </source>
</evidence>
<accession>A0A3S4XXI4</accession>
<protein>
    <submittedName>
        <fullName evidence="2">Uncharacterized protein</fullName>
    </submittedName>
</protein>
<reference evidence="2 3" key="1">
    <citation type="submission" date="2018-12" db="EMBL/GenBank/DDBJ databases">
        <authorList>
            <consortium name="Pathogen Informatics"/>
        </authorList>
    </citation>
    <scope>NUCLEOTIDE SEQUENCE [LARGE SCALE GENOMIC DNA]</scope>
    <source>
        <strain evidence="2 3">NCTC13193</strain>
    </source>
</reference>
<proteinExistence type="predicted"/>
<organism evidence="2 3">
    <name type="scientific">Serratia fonticola</name>
    <dbReference type="NCBI Taxonomy" id="47917"/>
    <lineage>
        <taxon>Bacteria</taxon>
        <taxon>Pseudomonadati</taxon>
        <taxon>Pseudomonadota</taxon>
        <taxon>Gammaproteobacteria</taxon>
        <taxon>Enterobacterales</taxon>
        <taxon>Yersiniaceae</taxon>
        <taxon>Serratia</taxon>
    </lineage>
</organism>
<sequence length="40" mass="4730">MREQPDSRALLIVNLRSATKLKVIYFIMLVMFFESVRISL</sequence>
<dbReference type="AlphaFoldDB" id="A0A3S4XXI4"/>
<gene>
    <name evidence="2" type="ORF">NCTC13193_05660</name>
</gene>
<evidence type="ECO:0000256" key="1">
    <source>
        <dbReference type="SAM" id="Phobius"/>
    </source>
</evidence>
<dbReference type="EMBL" id="LR134492">
    <property type="protein sequence ID" value="VEI77117.1"/>
    <property type="molecule type" value="Genomic_DNA"/>
</dbReference>
<evidence type="ECO:0000313" key="2">
    <source>
        <dbReference type="EMBL" id="VEI77117.1"/>
    </source>
</evidence>